<evidence type="ECO:0000256" key="12">
    <source>
        <dbReference type="SAM" id="MobiDB-lite"/>
    </source>
</evidence>
<proteinExistence type="inferred from homology"/>
<evidence type="ECO:0000256" key="4">
    <source>
        <dbReference type="ARBA" id="ARBA00022448"/>
    </source>
</evidence>
<dbReference type="Pfam" id="PF00999">
    <property type="entry name" value="Na_H_Exchanger"/>
    <property type="match status" value="1"/>
</dbReference>
<dbReference type="GO" id="GO:0016020">
    <property type="term" value="C:membrane"/>
    <property type="evidence" value="ECO:0007669"/>
    <property type="project" value="UniProtKB-SubCell"/>
</dbReference>
<feature type="compositionally biased region" description="Polar residues" evidence="12">
    <location>
        <begin position="480"/>
        <end position="495"/>
    </location>
</feature>
<keyword evidence="4" id="KW-0813">Transport</keyword>
<reference evidence="18" key="2">
    <citation type="submission" date="2025-08" db="UniProtKB">
        <authorList>
            <consortium name="RefSeq"/>
        </authorList>
    </citation>
    <scope>IDENTIFICATION</scope>
    <source>
        <tissue evidence="18">Young leaves</tissue>
    </source>
</reference>
<dbReference type="Pfam" id="PF23259">
    <property type="entry name" value="CHX17_C"/>
    <property type="match status" value="1"/>
</dbReference>
<dbReference type="GO" id="GO:1902600">
    <property type="term" value="P:proton transmembrane transport"/>
    <property type="evidence" value="ECO:0007669"/>
    <property type="project" value="InterPro"/>
</dbReference>
<dbReference type="InterPro" id="IPR057290">
    <property type="entry name" value="CHX17_C"/>
</dbReference>
<dbReference type="OrthoDB" id="2687058at2759"/>
<keyword evidence="7" id="KW-0630">Potassium</keyword>
<dbReference type="Gene3D" id="1.20.1530.20">
    <property type="match status" value="1"/>
</dbReference>
<keyword evidence="10 13" id="KW-0472">Membrane</keyword>
<accession>A0A8B9AW11</accession>
<dbReference type="Proteomes" id="UP000228380">
    <property type="component" value="Chromosome 11"/>
</dbReference>
<feature type="transmembrane region" description="Helical" evidence="13">
    <location>
        <begin position="60"/>
        <end position="84"/>
    </location>
</feature>
<dbReference type="GeneID" id="103703414"/>
<organism evidence="17 18">
    <name type="scientific">Phoenix dactylifera</name>
    <name type="common">Date palm</name>
    <dbReference type="NCBI Taxonomy" id="42345"/>
    <lineage>
        <taxon>Eukaryota</taxon>
        <taxon>Viridiplantae</taxon>
        <taxon>Streptophyta</taxon>
        <taxon>Embryophyta</taxon>
        <taxon>Tracheophyta</taxon>
        <taxon>Spermatophyta</taxon>
        <taxon>Magnoliopsida</taxon>
        <taxon>Liliopsida</taxon>
        <taxon>Arecaceae</taxon>
        <taxon>Coryphoideae</taxon>
        <taxon>Phoeniceae</taxon>
        <taxon>Phoenix</taxon>
    </lineage>
</organism>
<dbReference type="InterPro" id="IPR057291">
    <property type="entry name" value="CHX17_2nd"/>
</dbReference>
<feature type="transmembrane region" description="Helical" evidence="13">
    <location>
        <begin position="322"/>
        <end position="341"/>
    </location>
</feature>
<evidence type="ECO:0000259" key="14">
    <source>
        <dbReference type="Pfam" id="PF00999"/>
    </source>
</evidence>
<feature type="transmembrane region" description="Helical" evidence="13">
    <location>
        <begin position="132"/>
        <end position="151"/>
    </location>
</feature>
<gene>
    <name evidence="18" type="primary">LOC103703414</name>
</gene>
<dbReference type="GO" id="GO:0006885">
    <property type="term" value="P:regulation of pH"/>
    <property type="evidence" value="ECO:0007669"/>
    <property type="project" value="TreeGrafter"/>
</dbReference>
<evidence type="ECO:0000256" key="2">
    <source>
        <dbReference type="ARBA" id="ARBA00004119"/>
    </source>
</evidence>
<dbReference type="AlphaFoldDB" id="A0A8B9AW11"/>
<feature type="domain" description="Cation/H(+) antiporter central" evidence="15">
    <location>
        <begin position="459"/>
        <end position="601"/>
    </location>
</feature>
<feature type="transmembrane region" description="Helical" evidence="13">
    <location>
        <begin position="6"/>
        <end position="23"/>
    </location>
</feature>
<feature type="transmembrane region" description="Helical" evidence="13">
    <location>
        <begin position="201"/>
        <end position="224"/>
    </location>
</feature>
<name>A0A8B9AW11_PHODC</name>
<dbReference type="PANTHER" id="PTHR32468:SF164">
    <property type="entry name" value="OS05G0485000 PROTEIN"/>
    <property type="match status" value="1"/>
</dbReference>
<feature type="region of interest" description="Disordered" evidence="12">
    <location>
        <begin position="480"/>
        <end position="500"/>
    </location>
</feature>
<dbReference type="RefSeq" id="XP_038988008.1">
    <property type="nucleotide sequence ID" value="XM_039132080.1"/>
</dbReference>
<dbReference type="KEGG" id="pda:103703414"/>
<dbReference type="GO" id="GO:0015297">
    <property type="term" value="F:antiporter activity"/>
    <property type="evidence" value="ECO:0007669"/>
    <property type="project" value="InterPro"/>
</dbReference>
<dbReference type="GO" id="GO:0006813">
    <property type="term" value="P:potassium ion transport"/>
    <property type="evidence" value="ECO:0007669"/>
    <property type="project" value="UniProtKB-KW"/>
</dbReference>
<feature type="transmembrane region" description="Helical" evidence="13">
    <location>
        <begin position="163"/>
        <end position="189"/>
    </location>
</feature>
<comment type="similarity">
    <text evidence="11">Belongs to the monovalent cation:proton antiporter 2 (CPA2) transporter (TC 2.A.37) family. CHX (TC 2.A.37.4) subfamily.</text>
</comment>
<evidence type="ECO:0000256" key="3">
    <source>
        <dbReference type="ARBA" id="ARBA00004141"/>
    </source>
</evidence>
<dbReference type="InterPro" id="IPR050794">
    <property type="entry name" value="CPA2_transporter"/>
</dbReference>
<protein>
    <submittedName>
        <fullName evidence="18">Cation/H(+) antiporter 15-like</fullName>
    </submittedName>
</protein>
<sequence>MLPAFLAQLVVVVVTIQTLEFLLKPLRQPRIVAEILSGVLLGPSVLGFFFPNIYELPPDQNYVIVGTAASFALLYFVFMVGLELDVKAIRALGKKVLTLAVVGMAVPFAVSSAGIYLLGLQSSLSRKMVKPLVFHIFVGVTVSISGFPVLARMITELKLLNTGVGPVAMASSIINSMLSFTLLGVAMASGVRYGEEASMAAAVYVMLSGAAFVAGCFFVVRPAVKWMVRRKPEVGERVSDVEISIILGGAAAAGFISDVIGMNWVFGAFVYGLAIPNGPLATALIQRMELFMVHMMLPLFFFYGGLRADLHTLVSPTASAQLAGVFILTVAAKVAGTMLAAHRYSIPLNESLTLGFLATAKGPLEMIILKVGMDEKVVTSDFFTVMTIASALSTAVVAPVVTLTYKPSRPLIGHRRRQLERSRPDAELRMLACVHNTRNVHSITRLLDFSNPTKRSPIFVCALHLVELTGRASAMLIMHNTSGDSSNNSGQNRGNKNLPYGQAQSESIIAAFESYEQHAAGVSIQPLTAFSSPNTMHEDVCTLAEERHSSLIVLPFHRHQTADGELAEGNTNIRTVNLNVLVNPPCSVAVFVDRLPGGGKRFRAHHSVVVLFFGGPDDREALAYAARMAEHRAVSLTVVRFVEVARSVPDTPLHGSSEAQESADRDLHRIRDEEVLNEFRLRFVSDETVLYTEKVASNSEETVAALRSMESVYDLYVVGRGHREASRLTAGLEEWAECPELGPIGDLLVSPDFGTRVSVLVVQQYAGKGTAGDAAGAAPGVF</sequence>
<evidence type="ECO:0000256" key="6">
    <source>
        <dbReference type="ARBA" id="ARBA00022692"/>
    </source>
</evidence>
<dbReference type="InterPro" id="IPR006153">
    <property type="entry name" value="Cation/H_exchanger_TM"/>
</dbReference>
<evidence type="ECO:0000256" key="10">
    <source>
        <dbReference type="ARBA" id="ARBA00023136"/>
    </source>
</evidence>
<evidence type="ECO:0000256" key="1">
    <source>
        <dbReference type="ARBA" id="ARBA00003198"/>
    </source>
</evidence>
<feature type="transmembrane region" description="Helical" evidence="13">
    <location>
        <begin position="291"/>
        <end position="310"/>
    </location>
</feature>
<dbReference type="InterPro" id="IPR038770">
    <property type="entry name" value="Na+/solute_symporter_sf"/>
</dbReference>
<feature type="transmembrane region" description="Helical" evidence="13">
    <location>
        <begin position="245"/>
        <end position="271"/>
    </location>
</feature>
<dbReference type="Gene3D" id="3.40.50.12370">
    <property type="match status" value="1"/>
</dbReference>
<keyword evidence="6 13" id="KW-0812">Transmembrane</keyword>
<evidence type="ECO:0000256" key="7">
    <source>
        <dbReference type="ARBA" id="ARBA00022958"/>
    </source>
</evidence>
<evidence type="ECO:0000259" key="15">
    <source>
        <dbReference type="Pfam" id="PF23256"/>
    </source>
</evidence>
<dbReference type="Pfam" id="PF23256">
    <property type="entry name" value="CHX17_2nd"/>
    <property type="match status" value="1"/>
</dbReference>
<keyword evidence="9" id="KW-0406">Ion transport</keyword>
<keyword evidence="8 13" id="KW-1133">Transmembrane helix</keyword>
<keyword evidence="5" id="KW-0633">Potassium transport</keyword>
<comment type="subcellular location">
    <subcellularLocation>
        <location evidence="3">Membrane</location>
        <topology evidence="3">Multi-pass membrane protein</topology>
    </subcellularLocation>
    <subcellularLocation>
        <location evidence="2">Plastid</location>
        <location evidence="2">Chloroplast envelope</location>
    </subcellularLocation>
</comment>
<evidence type="ECO:0000256" key="11">
    <source>
        <dbReference type="ARBA" id="ARBA00038341"/>
    </source>
</evidence>
<keyword evidence="17" id="KW-1185">Reference proteome</keyword>
<evidence type="ECO:0000259" key="16">
    <source>
        <dbReference type="Pfam" id="PF23259"/>
    </source>
</evidence>
<evidence type="ECO:0000256" key="9">
    <source>
        <dbReference type="ARBA" id="ARBA00023065"/>
    </source>
</evidence>
<evidence type="ECO:0000256" key="5">
    <source>
        <dbReference type="ARBA" id="ARBA00022538"/>
    </source>
</evidence>
<feature type="transmembrane region" description="Helical" evidence="13">
    <location>
        <begin position="35"/>
        <end position="54"/>
    </location>
</feature>
<feature type="domain" description="Cation/H(+) antiporter C-terminal" evidence="16">
    <location>
        <begin position="607"/>
        <end position="768"/>
    </location>
</feature>
<reference evidence="17" key="1">
    <citation type="journal article" date="2019" name="Nat. Commun.">
        <title>Genome-wide association mapping of date palm fruit traits.</title>
        <authorList>
            <person name="Hazzouri K.M."/>
            <person name="Gros-Balthazard M."/>
            <person name="Flowers J.M."/>
            <person name="Copetti D."/>
            <person name="Lemansour A."/>
            <person name="Lebrun M."/>
            <person name="Masmoudi K."/>
            <person name="Ferrand S."/>
            <person name="Dhar M.I."/>
            <person name="Fresquez Z.A."/>
            <person name="Rosas U."/>
            <person name="Zhang J."/>
            <person name="Talag J."/>
            <person name="Lee S."/>
            <person name="Kudrna D."/>
            <person name="Powell R.F."/>
            <person name="Leitch I.J."/>
            <person name="Krueger R.R."/>
            <person name="Wing R.A."/>
            <person name="Amiri K.M.A."/>
            <person name="Purugganan M.D."/>
        </authorList>
    </citation>
    <scope>NUCLEOTIDE SEQUENCE [LARGE SCALE GENOMIC DNA]</scope>
    <source>
        <strain evidence="17">cv. Khalas</strain>
    </source>
</reference>
<feature type="domain" description="Cation/H+ exchanger transmembrane" evidence="14">
    <location>
        <begin position="14"/>
        <end position="401"/>
    </location>
</feature>
<feature type="transmembrane region" description="Helical" evidence="13">
    <location>
        <begin position="96"/>
        <end position="120"/>
    </location>
</feature>
<dbReference type="GO" id="GO:0009941">
    <property type="term" value="C:chloroplast envelope"/>
    <property type="evidence" value="ECO:0007669"/>
    <property type="project" value="UniProtKB-SubCell"/>
</dbReference>
<evidence type="ECO:0000313" key="17">
    <source>
        <dbReference type="Proteomes" id="UP000228380"/>
    </source>
</evidence>
<evidence type="ECO:0000313" key="18">
    <source>
        <dbReference type="RefSeq" id="XP_038988008.1"/>
    </source>
</evidence>
<evidence type="ECO:0000256" key="8">
    <source>
        <dbReference type="ARBA" id="ARBA00022989"/>
    </source>
</evidence>
<evidence type="ECO:0000256" key="13">
    <source>
        <dbReference type="SAM" id="Phobius"/>
    </source>
</evidence>
<feature type="transmembrane region" description="Helical" evidence="13">
    <location>
        <begin position="382"/>
        <end position="405"/>
    </location>
</feature>
<dbReference type="PANTHER" id="PTHR32468">
    <property type="entry name" value="CATION/H + ANTIPORTER"/>
    <property type="match status" value="1"/>
</dbReference>
<dbReference type="GO" id="GO:0012505">
    <property type="term" value="C:endomembrane system"/>
    <property type="evidence" value="ECO:0007669"/>
    <property type="project" value="TreeGrafter"/>
</dbReference>
<comment type="function">
    <text evidence="1">May function as sodium-coupled metabolite transporter across the chloroplast envelope.</text>
</comment>